<dbReference type="PANTHER" id="PTHR31499">
    <property type="entry name" value="MYB FAMILY TRANSCRIPTION FACTOR PHL11"/>
    <property type="match status" value="1"/>
</dbReference>
<evidence type="ECO:0000256" key="1">
    <source>
        <dbReference type="ARBA" id="ARBA00004123"/>
    </source>
</evidence>
<dbReference type="AlphaFoldDB" id="A0ABD3SMP0"/>
<dbReference type="InterPro" id="IPR009057">
    <property type="entry name" value="Homeodomain-like_sf"/>
</dbReference>
<dbReference type="PROSITE" id="PS51294">
    <property type="entry name" value="HTH_MYB"/>
    <property type="match status" value="1"/>
</dbReference>
<dbReference type="InterPro" id="IPR006447">
    <property type="entry name" value="Myb_dom_plants"/>
</dbReference>
<evidence type="ECO:0000259" key="8">
    <source>
        <dbReference type="PROSITE" id="PS51294"/>
    </source>
</evidence>
<dbReference type="InterPro" id="IPR046955">
    <property type="entry name" value="PHR1-like"/>
</dbReference>
<dbReference type="EMBL" id="JBJXBP010000006">
    <property type="protein sequence ID" value="KAL3825762.1"/>
    <property type="molecule type" value="Genomic_DNA"/>
</dbReference>
<dbReference type="Pfam" id="PF14379">
    <property type="entry name" value="Myb_CC_LHEQLE"/>
    <property type="match status" value="1"/>
</dbReference>
<dbReference type="Proteomes" id="UP001634393">
    <property type="component" value="Unassembled WGS sequence"/>
</dbReference>
<dbReference type="InterPro" id="IPR001005">
    <property type="entry name" value="SANT/Myb"/>
</dbReference>
<sequence length="416" mass="47029">MYHHQHHQHGKNIQPSTRMSVPPERHLFHQGVNSAGDSGLVLSTDAKPRLKWTPDLHERFIEAVNQLGGAEKATPKSVLKLMGIQGLTLYHLKSHLQKYRLSKNLHGQANSGSNKAAAGDKLPEANESHMSNQNMTTQTTKNIHLGEAIQMQIEVQRRLHEQLEVQRHLQLRIEAQGKYLQGVLEKAQDTLGRQNAGTIGLEAAKVQLSDLVSKVSNQCLNSAFSGMKELSDLCLQQTQTTQPTDCSMDSCLTSCEGSIRDQELYNNPLGIKPIYYRASTELRDGDNKTRLQKPELRWHEELKESRYLFSMANDNVEKAYVKETNPNNLSMSIGLQSNKWNGSGNYPEDRFKRADADVNFFNHNTDRNDLMKLEKQKTTSEMKLPFFQAKLDLNTNEENDAASSCKQLDLNGFSWS</sequence>
<evidence type="ECO:0000256" key="6">
    <source>
        <dbReference type="ARBA" id="ARBA00023242"/>
    </source>
</evidence>
<dbReference type="GO" id="GO:0005634">
    <property type="term" value="C:nucleus"/>
    <property type="evidence" value="ECO:0007669"/>
    <property type="project" value="UniProtKB-SubCell"/>
</dbReference>
<proteinExistence type="inferred from homology"/>
<keyword evidence="6" id="KW-0539">Nucleus</keyword>
<evidence type="ECO:0000256" key="3">
    <source>
        <dbReference type="ARBA" id="ARBA00023015"/>
    </source>
</evidence>
<evidence type="ECO:0000256" key="5">
    <source>
        <dbReference type="ARBA" id="ARBA00023163"/>
    </source>
</evidence>
<accession>A0ABD3SMP0</accession>
<comment type="similarity">
    <text evidence="2">Belongs to the MYB-CC family.</text>
</comment>
<dbReference type="FunFam" id="1.10.10.60:FF:000002">
    <property type="entry name" value="Myb family transcription factor"/>
    <property type="match status" value="1"/>
</dbReference>
<keyword evidence="3" id="KW-0805">Transcription regulation</keyword>
<dbReference type="InterPro" id="IPR025756">
    <property type="entry name" value="Myb_CC_LHEQLE"/>
</dbReference>
<comment type="subcellular location">
    <subcellularLocation>
        <location evidence="1">Nucleus</location>
    </subcellularLocation>
</comment>
<keyword evidence="10" id="KW-1185">Reference proteome</keyword>
<evidence type="ECO:0000256" key="2">
    <source>
        <dbReference type="ARBA" id="ARBA00006783"/>
    </source>
</evidence>
<evidence type="ECO:0000313" key="9">
    <source>
        <dbReference type="EMBL" id="KAL3825762.1"/>
    </source>
</evidence>
<feature type="compositionally biased region" description="Basic residues" evidence="7">
    <location>
        <begin position="1"/>
        <end position="10"/>
    </location>
</feature>
<evidence type="ECO:0000313" key="10">
    <source>
        <dbReference type="Proteomes" id="UP001634393"/>
    </source>
</evidence>
<name>A0ABD3SMP0_9LAMI</name>
<feature type="domain" description="HTH myb-type" evidence="8">
    <location>
        <begin position="44"/>
        <end position="104"/>
    </location>
</feature>
<protein>
    <recommendedName>
        <fullName evidence="8">HTH myb-type domain-containing protein</fullName>
    </recommendedName>
</protein>
<keyword evidence="4" id="KW-0175">Coiled coil</keyword>
<dbReference type="InterPro" id="IPR017930">
    <property type="entry name" value="Myb_dom"/>
</dbReference>
<dbReference type="SUPFAM" id="SSF46689">
    <property type="entry name" value="Homeodomain-like"/>
    <property type="match status" value="1"/>
</dbReference>
<dbReference type="Gene3D" id="1.10.10.60">
    <property type="entry name" value="Homeodomain-like"/>
    <property type="match status" value="1"/>
</dbReference>
<keyword evidence="5" id="KW-0804">Transcription</keyword>
<dbReference type="NCBIfam" id="TIGR01557">
    <property type="entry name" value="myb_SHAQKYF"/>
    <property type="match status" value="1"/>
</dbReference>
<gene>
    <name evidence="9" type="ORF">ACJIZ3_021791</name>
</gene>
<evidence type="ECO:0000256" key="7">
    <source>
        <dbReference type="SAM" id="MobiDB-lite"/>
    </source>
</evidence>
<reference evidence="9 10" key="1">
    <citation type="submission" date="2024-12" db="EMBL/GenBank/DDBJ databases">
        <title>The unique morphological basis and parallel evolutionary history of personate flowers in Penstemon.</title>
        <authorList>
            <person name="Depatie T.H."/>
            <person name="Wessinger C.A."/>
        </authorList>
    </citation>
    <scope>NUCLEOTIDE SEQUENCE [LARGE SCALE GENOMIC DNA]</scope>
    <source>
        <strain evidence="9">WTNN_2</strain>
        <tissue evidence="9">Leaf</tissue>
    </source>
</reference>
<evidence type="ECO:0000256" key="4">
    <source>
        <dbReference type="ARBA" id="ARBA00023054"/>
    </source>
</evidence>
<dbReference type="Pfam" id="PF00249">
    <property type="entry name" value="Myb_DNA-binding"/>
    <property type="match status" value="1"/>
</dbReference>
<comment type="caution">
    <text evidence="9">The sequence shown here is derived from an EMBL/GenBank/DDBJ whole genome shotgun (WGS) entry which is preliminary data.</text>
</comment>
<organism evidence="9 10">
    <name type="scientific">Penstemon smallii</name>
    <dbReference type="NCBI Taxonomy" id="265156"/>
    <lineage>
        <taxon>Eukaryota</taxon>
        <taxon>Viridiplantae</taxon>
        <taxon>Streptophyta</taxon>
        <taxon>Embryophyta</taxon>
        <taxon>Tracheophyta</taxon>
        <taxon>Spermatophyta</taxon>
        <taxon>Magnoliopsida</taxon>
        <taxon>eudicotyledons</taxon>
        <taxon>Gunneridae</taxon>
        <taxon>Pentapetalae</taxon>
        <taxon>asterids</taxon>
        <taxon>lamiids</taxon>
        <taxon>Lamiales</taxon>
        <taxon>Plantaginaceae</taxon>
        <taxon>Cheloneae</taxon>
        <taxon>Penstemon</taxon>
    </lineage>
</organism>
<dbReference type="PANTHER" id="PTHR31499:SF2">
    <property type="entry name" value="MYB-RELATED PROTEIN 2"/>
    <property type="match status" value="1"/>
</dbReference>
<feature type="region of interest" description="Disordered" evidence="7">
    <location>
        <begin position="1"/>
        <end position="21"/>
    </location>
</feature>